<organism evidence="1 2">
    <name type="scientific">Candidatus Nealsonbacteria bacterium CG23_combo_of_CG06-09_8_20_14_all_36_125</name>
    <dbReference type="NCBI Taxonomy" id="1974719"/>
    <lineage>
        <taxon>Bacteria</taxon>
        <taxon>Candidatus Nealsoniibacteriota</taxon>
    </lineage>
</organism>
<name>A0A2G9YZH0_9BACT</name>
<gene>
    <name evidence="1" type="ORF">COX33_01190</name>
</gene>
<dbReference type="PANTHER" id="PTHR39189">
    <property type="entry name" value="UPF0173 METAL-DEPENDENT HYDROLASE YTKL"/>
    <property type="match status" value="1"/>
</dbReference>
<dbReference type="Proteomes" id="UP000237258">
    <property type="component" value="Unassembled WGS sequence"/>
</dbReference>
<evidence type="ECO:0000313" key="1">
    <source>
        <dbReference type="EMBL" id="PIP24589.1"/>
    </source>
</evidence>
<dbReference type="PANTHER" id="PTHR39189:SF1">
    <property type="entry name" value="UPF0173 METAL-DEPENDENT HYDROLASE YTKL"/>
    <property type="match status" value="1"/>
</dbReference>
<evidence type="ECO:0008006" key="3">
    <source>
        <dbReference type="Google" id="ProtNLM"/>
    </source>
</evidence>
<evidence type="ECO:0000313" key="2">
    <source>
        <dbReference type="Proteomes" id="UP000237258"/>
    </source>
</evidence>
<dbReference type="EMBL" id="PCRR01000030">
    <property type="protein sequence ID" value="PIP24589.1"/>
    <property type="molecule type" value="Genomic_DNA"/>
</dbReference>
<sequence length="226" mass="25155">MQINWHGQSCFQITSSQGKNNQIDIVIDPFSEDIGLRVPRLEADILLVTHDHYDHNNVKAVSATTSGSSPFLINGPGEYEIKKVFIQGIHSWHDEKGGEERGENTIYTIEAEELKLCHLGDLGQKELTEEQLERIGEVDILMIPVGGVYTISAKEALKVMSQIEPRITIPMHYQIPKLNPPAGGKLEGLDKFLKALGLKSITPENKLSIKKKDLSPEEAKIIVLKP</sequence>
<dbReference type="SUPFAM" id="SSF56281">
    <property type="entry name" value="Metallo-hydrolase/oxidoreductase"/>
    <property type="match status" value="1"/>
</dbReference>
<proteinExistence type="predicted"/>
<dbReference type="InterPro" id="IPR036866">
    <property type="entry name" value="RibonucZ/Hydroxyglut_hydro"/>
</dbReference>
<accession>A0A2G9YZH0</accession>
<dbReference type="Pfam" id="PF13483">
    <property type="entry name" value="Lactamase_B_3"/>
    <property type="match status" value="1"/>
</dbReference>
<reference evidence="1 2" key="1">
    <citation type="submission" date="2017-09" db="EMBL/GenBank/DDBJ databases">
        <title>Depth-based differentiation of microbial function through sediment-hosted aquifers and enrichment of novel symbionts in the deep terrestrial subsurface.</title>
        <authorList>
            <person name="Probst A.J."/>
            <person name="Ladd B."/>
            <person name="Jarett J.K."/>
            <person name="Geller-Mcgrath D.E."/>
            <person name="Sieber C.M."/>
            <person name="Emerson J.B."/>
            <person name="Anantharaman K."/>
            <person name="Thomas B.C."/>
            <person name="Malmstrom R."/>
            <person name="Stieglmeier M."/>
            <person name="Klingl A."/>
            <person name="Woyke T."/>
            <person name="Ryan C.M."/>
            <person name="Banfield J.F."/>
        </authorList>
    </citation>
    <scope>NUCLEOTIDE SEQUENCE [LARGE SCALE GENOMIC DNA]</scope>
    <source>
        <strain evidence="1">CG23_combo_of_CG06-09_8_20_14_all_36_125</strain>
    </source>
</reference>
<dbReference type="AlphaFoldDB" id="A0A2G9YZH0"/>
<comment type="caution">
    <text evidence="1">The sequence shown here is derived from an EMBL/GenBank/DDBJ whole genome shotgun (WGS) entry which is preliminary data.</text>
</comment>
<dbReference type="Gene3D" id="3.60.15.10">
    <property type="entry name" value="Ribonuclease Z/Hydroxyacylglutathione hydrolase-like"/>
    <property type="match status" value="1"/>
</dbReference>
<protein>
    <recommendedName>
        <fullName evidence="3">MBL fold metallo-hydrolase</fullName>
    </recommendedName>
</protein>